<keyword evidence="1" id="KW-1133">Transmembrane helix</keyword>
<feature type="transmembrane region" description="Helical" evidence="1">
    <location>
        <begin position="197"/>
        <end position="221"/>
    </location>
</feature>
<comment type="caution">
    <text evidence="2">The sequence shown here is derived from an EMBL/GenBank/DDBJ whole genome shotgun (WGS) entry which is preliminary data.</text>
</comment>
<evidence type="ECO:0000313" key="3">
    <source>
        <dbReference type="Proteomes" id="UP000297737"/>
    </source>
</evidence>
<dbReference type="EMBL" id="SIHO01000001">
    <property type="protein sequence ID" value="TFU06067.1"/>
    <property type="molecule type" value="Genomic_DNA"/>
</dbReference>
<keyword evidence="1" id="KW-0812">Transmembrane</keyword>
<proteinExistence type="predicted"/>
<evidence type="ECO:0000256" key="1">
    <source>
        <dbReference type="SAM" id="Phobius"/>
    </source>
</evidence>
<sequence>MFAPVRDGQIEALRAFLAGCCAPGAPGHADLANPDINFAALPMLHNIRAFIGEDPSLGDRAFHPRSLNTLFGHGAWPVERVSLGLLGCCDGSVDAFLVALAAQCDGWLAALFMHCEGFGAGDDVLAFMRGHVVKSLASYVNGPGRTVVAVHENAALLTALRAARGATVGYDPAATARQLAAVVDVPLTPPAPTTAGYAFASLLHLLSVPAAVLALVSLLVWLALRYPWLFVLVLVAATVKLWWLRHIESTDPLVVVPPDPADIAARSAFEDHDSANPFTAIGTIKPGLFRMGLVRVIHYVIDWGARHLFRSGRLGRVGTIHFARWVLIDGGRRVIFTSEYDGSAEAYMDDFINKVGFGLNVSFTNGIGYPRTRWLILDGASDEQRFKYFMRHHQIVTQFWWRAYPGQTTFDLARAARVRAGYVKLCAGEDLDELAAARWLAEIAA</sequence>
<gene>
    <name evidence="2" type="ORF">EUV02_03360</name>
</gene>
<evidence type="ECO:0000313" key="2">
    <source>
        <dbReference type="EMBL" id="TFU06067.1"/>
    </source>
</evidence>
<accession>A0A4Y9ER11</accession>
<protein>
    <submittedName>
        <fullName evidence="2">Uncharacterized protein</fullName>
    </submittedName>
</protein>
<keyword evidence="3" id="KW-1185">Reference proteome</keyword>
<dbReference type="RefSeq" id="WP_135244791.1">
    <property type="nucleotide sequence ID" value="NZ_SIHO01000001.1"/>
</dbReference>
<dbReference type="OrthoDB" id="116741at2"/>
<keyword evidence="1" id="KW-0472">Membrane</keyword>
<dbReference type="Proteomes" id="UP000297737">
    <property type="component" value="Unassembled WGS sequence"/>
</dbReference>
<organism evidence="2 3">
    <name type="scientific">Glacieibacterium arshaanense</name>
    <dbReference type="NCBI Taxonomy" id="2511025"/>
    <lineage>
        <taxon>Bacteria</taxon>
        <taxon>Pseudomonadati</taxon>
        <taxon>Pseudomonadota</taxon>
        <taxon>Alphaproteobacteria</taxon>
        <taxon>Sphingomonadales</taxon>
        <taxon>Sphingosinicellaceae</taxon>
        <taxon>Glacieibacterium</taxon>
    </lineage>
</organism>
<dbReference type="AlphaFoldDB" id="A0A4Y9ER11"/>
<name>A0A4Y9ER11_9SPHN</name>
<reference evidence="2 3" key="1">
    <citation type="submission" date="2019-02" db="EMBL/GenBank/DDBJ databases">
        <title>Polymorphobacter sp. isolated from the lake at the Tibet of China.</title>
        <authorList>
            <person name="Li A."/>
        </authorList>
    </citation>
    <scope>NUCLEOTIDE SEQUENCE [LARGE SCALE GENOMIC DNA]</scope>
    <source>
        <strain evidence="2 3">DJ1R-1</strain>
    </source>
</reference>